<dbReference type="PROSITE" id="PS50847">
    <property type="entry name" value="GRAM_POS_ANCHORING"/>
    <property type="match status" value="1"/>
</dbReference>
<sequence>MNHYLNSKSSNLVKFFMIFLLIMSLITSGFTANTVGAEEYEEIIHEDESGAVQNKIDKVEYEDSILSKKAAYTGKPGEYFIDLYIEGRSFETTETTDIVIVYDNSNSMDENDRDIISKEATSEFVSELLSPENNEEGKIQMALITYGTDVFDGRRNRVYNLNTDDLSHKELTTNANDIIRKLPGDVPNERRQGNNGGTFTQAAIQEAEAILADSVADNKHIITITDGVPTVSYHSDGVIVGNGTSFTYDEGNWGNRRSGTHGENTINEASGIQSNGITMSSIGIEITGSGQASLEEAIEVMEGIASTPEQYYDVEQVSDLSTILKGISSSFSKSIVNGTVTDPMGDFFNLKNEDEFKQASNEDLEDGAYYLSSSDANLLRGVNVSVNEETITLDHLNLGENEWINLRYKVQLDTEKENFEPNTYYPTNGVTTLQPAVDSDEIRNFPIPQASGAPAVISGTKKWEDYNQQDYRPEEIVVKLWKIVDGEDVFVAEEVVSDEDNWEFTFEGYPKYNSNGEYIEYFVKESSVDNYEATYSDKSYDITNTLKEDPSLELSKTSDLEYVTEVGQVITYTFEVENTGNVPISNIKVTDEMIGKDIELESTTLQPNQITKGTATYEVTQDDLDNGGITNVATVTGETPNGDSTEDEGKDYVPSSGPITVEHVDEEGNELAPPEKITGNVGEKYETNPADIDGYELIAVPENANGEFKNEPQTVTYVYKLVEEQPILGAPVTVIHVDEAGNELAPSEELTGNIGEPYESTSKEIDGYELIAVPENANGEFTNEPQTVTYVYKPEVVPGAPVTVIHVDEAGNELAPSEELTGNIGEPYESTSKEIDGYELIAVPENANGEFTNEPQTVTYVYKPVEEQPILGAPVTVIHVDEAGNQLAPSEELAGNIGEKYKSTSKDIEGYELIKVPENADGEFTNEPQTVTYVYKPTVVEGAPVTVIYIDKEGNELASSEKLTGNVGGNYTSTSKDIDGYELIDVPSNANGVFTNEPQTVTYVYEPVVVQGEPVTIIHVDEEGNELAPSEELTGNVGENYETTPKDIEGYELITVPENATGEFTNEPQTVTYVYKPVEEEPIPTGSVIVEYVDEDGNPIVDPEELTGNVGENYETTPKDIEGYELIEVPENATGEYTNEPQTVTYVYKSVEEEPIPTGSVIIEYVDEDGNPITDPEELTGNVGDPYKSKPKEIDGYRLIEVKGNEAGEFAEDKQIVTYIYEKIDSPEPSKGGSETGKNIDSDSNKAPVSGQELPKTATDMYNFIALGSLLLLLGLVVGFVYYRRQKLS</sequence>
<dbReference type="InterPro" id="IPR002035">
    <property type="entry name" value="VWF_A"/>
</dbReference>
<keyword evidence="5" id="KW-0677">Repeat</keyword>
<name>A0A494YS75_9BACI</name>
<dbReference type="NCBIfam" id="TIGR01451">
    <property type="entry name" value="B_ant_repeat"/>
    <property type="match status" value="1"/>
</dbReference>
<dbReference type="InterPro" id="IPR036465">
    <property type="entry name" value="vWFA_dom_sf"/>
</dbReference>
<dbReference type="Gene3D" id="3.40.50.410">
    <property type="entry name" value="von Willebrand factor, type A domain"/>
    <property type="match status" value="1"/>
</dbReference>
<dbReference type="CDD" id="cd00222">
    <property type="entry name" value="CollagenBindB"/>
    <property type="match status" value="1"/>
</dbReference>
<reference evidence="11 12" key="1">
    <citation type="journal article" date="2015" name="Antonie Van Leeuwenhoek">
        <title>Oceanobacillus bengalensis sp. nov., a bacterium isolated from seawater of the Bay of Bengal.</title>
        <authorList>
            <person name="Yongchang O."/>
            <person name="Xiang W."/>
            <person name="Wang G."/>
        </authorList>
    </citation>
    <scope>NUCLEOTIDE SEQUENCE [LARGE SCALE GENOMIC DNA]</scope>
    <source>
        <strain evidence="11 12">MCCC 1K00260</strain>
    </source>
</reference>
<feature type="transmembrane region" description="Helical" evidence="8">
    <location>
        <begin position="12"/>
        <end position="32"/>
    </location>
</feature>
<evidence type="ECO:0000259" key="9">
    <source>
        <dbReference type="PROSITE" id="PS50234"/>
    </source>
</evidence>
<dbReference type="InterPro" id="IPR019931">
    <property type="entry name" value="LPXTG_anchor"/>
</dbReference>
<keyword evidence="8" id="KW-0812">Transmembrane</keyword>
<dbReference type="InterPro" id="IPR049319">
    <property type="entry name" value="GBS104-like_Ig"/>
</dbReference>
<feature type="region of interest" description="Disordered" evidence="7">
    <location>
        <begin position="1225"/>
        <end position="1252"/>
    </location>
</feature>
<evidence type="ECO:0000256" key="6">
    <source>
        <dbReference type="ARBA" id="ARBA00023088"/>
    </source>
</evidence>
<evidence type="ECO:0000256" key="3">
    <source>
        <dbReference type="ARBA" id="ARBA00022525"/>
    </source>
</evidence>
<dbReference type="NCBIfam" id="TIGR01167">
    <property type="entry name" value="LPXTG_anchor"/>
    <property type="match status" value="1"/>
</dbReference>
<dbReference type="InterPro" id="IPR055354">
    <property type="entry name" value="DUF7507"/>
</dbReference>
<keyword evidence="8" id="KW-0472">Membrane</keyword>
<keyword evidence="12" id="KW-1185">Reference proteome</keyword>
<feature type="domain" description="Gram-positive cocci surface proteins LPxTG" evidence="10">
    <location>
        <begin position="1254"/>
        <end position="1289"/>
    </location>
</feature>
<evidence type="ECO:0000313" key="12">
    <source>
        <dbReference type="Proteomes" id="UP000281813"/>
    </source>
</evidence>
<dbReference type="Pfam" id="PF00746">
    <property type="entry name" value="Gram_pos_anchor"/>
    <property type="match status" value="1"/>
</dbReference>
<evidence type="ECO:0000256" key="5">
    <source>
        <dbReference type="ARBA" id="ARBA00022737"/>
    </source>
</evidence>
<gene>
    <name evidence="11" type="ORF">D8M05_17810</name>
</gene>
<dbReference type="InterPro" id="IPR047589">
    <property type="entry name" value="DUF11_rpt"/>
</dbReference>
<dbReference type="Proteomes" id="UP000281813">
    <property type="component" value="Unassembled WGS sequence"/>
</dbReference>
<evidence type="ECO:0000256" key="1">
    <source>
        <dbReference type="ARBA" id="ARBA00004168"/>
    </source>
</evidence>
<keyword evidence="8" id="KW-1133">Transmembrane helix</keyword>
<dbReference type="InterPro" id="IPR009459">
    <property type="entry name" value="MucBP_dom"/>
</dbReference>
<dbReference type="Pfam" id="PF06458">
    <property type="entry name" value="MucBP"/>
    <property type="match status" value="8"/>
</dbReference>
<organism evidence="11 12">
    <name type="scientific">Oceanobacillus bengalensis</name>
    <dbReference type="NCBI Taxonomy" id="1435466"/>
    <lineage>
        <taxon>Bacteria</taxon>
        <taxon>Bacillati</taxon>
        <taxon>Bacillota</taxon>
        <taxon>Bacilli</taxon>
        <taxon>Bacillales</taxon>
        <taxon>Bacillaceae</taxon>
        <taxon>Oceanobacillus</taxon>
    </lineage>
</organism>
<dbReference type="OrthoDB" id="38701at2"/>
<dbReference type="Gene3D" id="3.10.20.320">
    <property type="entry name" value="Putative peptidoglycan bound protein (lpxtg motif)"/>
    <property type="match status" value="8"/>
</dbReference>
<keyword evidence="3" id="KW-0964">Secreted</keyword>
<dbReference type="CDD" id="cd00198">
    <property type="entry name" value="vWFA"/>
    <property type="match status" value="1"/>
</dbReference>
<evidence type="ECO:0000259" key="10">
    <source>
        <dbReference type="PROSITE" id="PS50847"/>
    </source>
</evidence>
<keyword evidence="6" id="KW-0572">Peptidoglycan-anchor</keyword>
<protein>
    <submittedName>
        <fullName evidence="11">Cna B-type domain-containing protein</fullName>
    </submittedName>
</protein>
<dbReference type="Pfam" id="PF05738">
    <property type="entry name" value="Cna_B"/>
    <property type="match status" value="1"/>
</dbReference>
<comment type="subcellular location">
    <subcellularLocation>
        <location evidence="1">Secreted</location>
        <location evidence="1">Cell wall</location>
        <topology evidence="1">Peptidoglycan-anchor</topology>
    </subcellularLocation>
</comment>
<dbReference type="SUPFAM" id="SSF49478">
    <property type="entry name" value="Cna protein B-type domain"/>
    <property type="match status" value="1"/>
</dbReference>
<dbReference type="Gene3D" id="2.60.40.1140">
    <property type="entry name" value="Collagen-binding surface protein Cna, B-type domain"/>
    <property type="match status" value="1"/>
</dbReference>
<dbReference type="Pfam" id="PF21426">
    <property type="entry name" value="GBS104-like_Ig"/>
    <property type="match status" value="1"/>
</dbReference>
<evidence type="ECO:0000313" key="11">
    <source>
        <dbReference type="EMBL" id="RKQ12750.1"/>
    </source>
</evidence>
<evidence type="ECO:0000256" key="8">
    <source>
        <dbReference type="SAM" id="Phobius"/>
    </source>
</evidence>
<dbReference type="SMART" id="SM00327">
    <property type="entry name" value="VWA"/>
    <property type="match status" value="1"/>
</dbReference>
<dbReference type="SUPFAM" id="SSF53300">
    <property type="entry name" value="vWA-like"/>
    <property type="match status" value="1"/>
</dbReference>
<keyword evidence="4" id="KW-0732">Signal</keyword>
<dbReference type="PROSITE" id="PS50234">
    <property type="entry name" value="VWFA"/>
    <property type="match status" value="1"/>
</dbReference>
<keyword evidence="2" id="KW-0134">Cell wall</keyword>
<dbReference type="Pfam" id="PF24346">
    <property type="entry name" value="DUF7507"/>
    <property type="match status" value="1"/>
</dbReference>
<proteinExistence type="predicted"/>
<feature type="domain" description="VWFA" evidence="9">
    <location>
        <begin position="97"/>
        <end position="327"/>
    </location>
</feature>
<evidence type="ECO:0000256" key="4">
    <source>
        <dbReference type="ARBA" id="ARBA00022729"/>
    </source>
</evidence>
<dbReference type="InterPro" id="IPR008454">
    <property type="entry name" value="Collagen-bd_Cna-like_B-typ_dom"/>
</dbReference>
<dbReference type="Pfam" id="PF00092">
    <property type="entry name" value="VWA"/>
    <property type="match status" value="1"/>
</dbReference>
<evidence type="ECO:0000256" key="2">
    <source>
        <dbReference type="ARBA" id="ARBA00022512"/>
    </source>
</evidence>
<dbReference type="RefSeq" id="WP_121134252.1">
    <property type="nucleotide sequence ID" value="NZ_JBHUFK010000028.1"/>
</dbReference>
<dbReference type="EMBL" id="RBZO01000040">
    <property type="protein sequence ID" value="RKQ12750.1"/>
    <property type="molecule type" value="Genomic_DNA"/>
</dbReference>
<evidence type="ECO:0000256" key="7">
    <source>
        <dbReference type="SAM" id="MobiDB-lite"/>
    </source>
</evidence>
<feature type="transmembrane region" description="Helical" evidence="8">
    <location>
        <begin position="1261"/>
        <end position="1283"/>
    </location>
</feature>
<accession>A0A494YS75</accession>
<comment type="caution">
    <text evidence="11">The sequence shown here is derived from an EMBL/GenBank/DDBJ whole genome shotgun (WGS) entry which is preliminary data.</text>
</comment>